<dbReference type="AlphaFoldDB" id="B3MUS0"/>
<feature type="transmembrane region" description="Helical" evidence="2">
    <location>
        <begin position="35"/>
        <end position="53"/>
    </location>
</feature>
<dbReference type="InterPro" id="IPR032145">
    <property type="entry name" value="DUF4818"/>
</dbReference>
<feature type="transmembrane region" description="Helical" evidence="2">
    <location>
        <begin position="109"/>
        <end position="131"/>
    </location>
</feature>
<dbReference type="OMA" id="CSYERLV"/>
<dbReference type="OrthoDB" id="7847791at2759"/>
<dbReference type="PhylomeDB" id="B3MUS0"/>
<feature type="compositionally biased region" description="Acidic residues" evidence="1">
    <location>
        <begin position="223"/>
        <end position="234"/>
    </location>
</feature>
<dbReference type="Pfam" id="PF16089">
    <property type="entry name" value="DUF4818"/>
    <property type="match status" value="1"/>
</dbReference>
<evidence type="ECO:0000313" key="4">
    <source>
        <dbReference type="Proteomes" id="UP000007801"/>
    </source>
</evidence>
<feature type="transmembrane region" description="Helical" evidence="2">
    <location>
        <begin position="65"/>
        <end position="89"/>
    </location>
</feature>
<dbReference type="KEGG" id="dan:6505357"/>
<dbReference type="EMBL" id="CH902624">
    <property type="protein sequence ID" value="EDV32985.1"/>
    <property type="molecule type" value="Genomic_DNA"/>
</dbReference>
<keyword evidence="2" id="KW-1133">Transmembrane helix</keyword>
<name>B3MUS0_DROAN</name>
<dbReference type="Proteomes" id="UP000007801">
    <property type="component" value="Unassembled WGS sequence"/>
</dbReference>
<keyword evidence="4" id="KW-1185">Reference proteome</keyword>
<reference evidence="3 4" key="1">
    <citation type="journal article" date="2007" name="Nature">
        <title>Evolution of genes and genomes on the Drosophila phylogeny.</title>
        <authorList>
            <consortium name="Drosophila 12 Genomes Consortium"/>
            <person name="Clark A.G."/>
            <person name="Eisen M.B."/>
            <person name="Smith D.R."/>
            <person name="Bergman C.M."/>
            <person name="Oliver B."/>
            <person name="Markow T.A."/>
            <person name="Kaufman T.C."/>
            <person name="Kellis M."/>
            <person name="Gelbart W."/>
            <person name="Iyer V.N."/>
            <person name="Pollard D.A."/>
            <person name="Sackton T.B."/>
            <person name="Larracuente A.M."/>
            <person name="Singh N.D."/>
            <person name="Abad J.P."/>
            <person name="Abt D.N."/>
            <person name="Adryan B."/>
            <person name="Aguade M."/>
            <person name="Akashi H."/>
            <person name="Anderson W.W."/>
            <person name="Aquadro C.F."/>
            <person name="Ardell D.H."/>
            <person name="Arguello R."/>
            <person name="Artieri C.G."/>
            <person name="Barbash D.A."/>
            <person name="Barker D."/>
            <person name="Barsanti P."/>
            <person name="Batterham P."/>
            <person name="Batzoglou S."/>
            <person name="Begun D."/>
            <person name="Bhutkar A."/>
            <person name="Blanco E."/>
            <person name="Bosak S.A."/>
            <person name="Bradley R.K."/>
            <person name="Brand A.D."/>
            <person name="Brent M.R."/>
            <person name="Brooks A.N."/>
            <person name="Brown R.H."/>
            <person name="Butlin R.K."/>
            <person name="Caggese C."/>
            <person name="Calvi B.R."/>
            <person name="Bernardo de Carvalho A."/>
            <person name="Caspi A."/>
            <person name="Castrezana S."/>
            <person name="Celniker S.E."/>
            <person name="Chang J.L."/>
            <person name="Chapple C."/>
            <person name="Chatterji S."/>
            <person name="Chinwalla A."/>
            <person name="Civetta A."/>
            <person name="Clifton S.W."/>
            <person name="Comeron J.M."/>
            <person name="Costello J.C."/>
            <person name="Coyne J.A."/>
            <person name="Daub J."/>
            <person name="David R.G."/>
            <person name="Delcher A.L."/>
            <person name="Delehaunty K."/>
            <person name="Do C.B."/>
            <person name="Ebling H."/>
            <person name="Edwards K."/>
            <person name="Eickbush T."/>
            <person name="Evans J.D."/>
            <person name="Filipski A."/>
            <person name="Findeiss S."/>
            <person name="Freyhult E."/>
            <person name="Fulton L."/>
            <person name="Fulton R."/>
            <person name="Garcia A.C."/>
            <person name="Gardiner A."/>
            <person name="Garfield D.A."/>
            <person name="Garvin B.E."/>
            <person name="Gibson G."/>
            <person name="Gilbert D."/>
            <person name="Gnerre S."/>
            <person name="Godfrey J."/>
            <person name="Good R."/>
            <person name="Gotea V."/>
            <person name="Gravely B."/>
            <person name="Greenberg A.J."/>
            <person name="Griffiths-Jones S."/>
            <person name="Gross S."/>
            <person name="Guigo R."/>
            <person name="Gustafson E.A."/>
            <person name="Haerty W."/>
            <person name="Hahn M.W."/>
            <person name="Halligan D.L."/>
            <person name="Halpern A.L."/>
            <person name="Halter G.M."/>
            <person name="Han M.V."/>
            <person name="Heger A."/>
            <person name="Hillier L."/>
            <person name="Hinrichs A.S."/>
            <person name="Holmes I."/>
            <person name="Hoskins R.A."/>
            <person name="Hubisz M.J."/>
            <person name="Hultmark D."/>
            <person name="Huntley M.A."/>
            <person name="Jaffe D.B."/>
            <person name="Jagadeeshan S."/>
            <person name="Jeck W.R."/>
            <person name="Johnson J."/>
            <person name="Jones C.D."/>
            <person name="Jordan W.C."/>
            <person name="Karpen G.H."/>
            <person name="Kataoka E."/>
            <person name="Keightley P.D."/>
            <person name="Kheradpour P."/>
            <person name="Kirkness E.F."/>
            <person name="Koerich L.B."/>
            <person name="Kristiansen K."/>
            <person name="Kudrna D."/>
            <person name="Kulathinal R.J."/>
            <person name="Kumar S."/>
            <person name="Kwok R."/>
            <person name="Lander E."/>
            <person name="Langley C.H."/>
            <person name="Lapoint R."/>
            <person name="Lazzaro B.P."/>
            <person name="Lee S.J."/>
            <person name="Levesque L."/>
            <person name="Li R."/>
            <person name="Lin C.F."/>
            <person name="Lin M.F."/>
            <person name="Lindblad-Toh K."/>
            <person name="Llopart A."/>
            <person name="Long M."/>
            <person name="Low L."/>
            <person name="Lozovsky E."/>
            <person name="Lu J."/>
            <person name="Luo M."/>
            <person name="Machado C.A."/>
            <person name="Makalowski W."/>
            <person name="Marzo M."/>
            <person name="Matsuda M."/>
            <person name="Matzkin L."/>
            <person name="McAllister B."/>
            <person name="McBride C.S."/>
            <person name="McKernan B."/>
            <person name="McKernan K."/>
            <person name="Mendez-Lago M."/>
            <person name="Minx P."/>
            <person name="Mollenhauer M.U."/>
            <person name="Montooth K."/>
            <person name="Mount S.M."/>
            <person name="Mu X."/>
            <person name="Myers E."/>
            <person name="Negre B."/>
            <person name="Newfeld S."/>
            <person name="Nielsen R."/>
            <person name="Noor M.A."/>
            <person name="O'Grady P."/>
            <person name="Pachter L."/>
            <person name="Papaceit M."/>
            <person name="Parisi M.J."/>
            <person name="Parisi M."/>
            <person name="Parts L."/>
            <person name="Pedersen J.S."/>
            <person name="Pesole G."/>
            <person name="Phillippy A.M."/>
            <person name="Ponting C.P."/>
            <person name="Pop M."/>
            <person name="Porcelli D."/>
            <person name="Powell J.R."/>
            <person name="Prohaska S."/>
            <person name="Pruitt K."/>
            <person name="Puig M."/>
            <person name="Quesneville H."/>
            <person name="Ram K.R."/>
            <person name="Rand D."/>
            <person name="Rasmussen M.D."/>
            <person name="Reed L.K."/>
            <person name="Reenan R."/>
            <person name="Reily A."/>
            <person name="Remington K.A."/>
            <person name="Rieger T.T."/>
            <person name="Ritchie M.G."/>
            <person name="Robin C."/>
            <person name="Rogers Y.H."/>
            <person name="Rohde C."/>
            <person name="Rozas J."/>
            <person name="Rubenfield M.J."/>
            <person name="Ruiz A."/>
            <person name="Russo S."/>
            <person name="Salzberg S.L."/>
            <person name="Sanchez-Gracia A."/>
            <person name="Saranga D.J."/>
            <person name="Sato H."/>
            <person name="Schaeffer S.W."/>
            <person name="Schatz M.C."/>
            <person name="Schlenke T."/>
            <person name="Schwartz R."/>
            <person name="Segarra C."/>
            <person name="Singh R.S."/>
            <person name="Sirot L."/>
            <person name="Sirota M."/>
            <person name="Sisneros N.B."/>
            <person name="Smith C.D."/>
            <person name="Smith T.F."/>
            <person name="Spieth J."/>
            <person name="Stage D.E."/>
            <person name="Stark A."/>
            <person name="Stephan W."/>
            <person name="Strausberg R.L."/>
            <person name="Strempel S."/>
            <person name="Sturgill D."/>
            <person name="Sutton G."/>
            <person name="Sutton G.G."/>
            <person name="Tao W."/>
            <person name="Teichmann S."/>
            <person name="Tobari Y.N."/>
            <person name="Tomimura Y."/>
            <person name="Tsolas J.M."/>
            <person name="Valente V.L."/>
            <person name="Venter E."/>
            <person name="Venter J.C."/>
            <person name="Vicario S."/>
            <person name="Vieira F.G."/>
            <person name="Vilella A.J."/>
            <person name="Villasante A."/>
            <person name="Walenz B."/>
            <person name="Wang J."/>
            <person name="Wasserman M."/>
            <person name="Watts T."/>
            <person name="Wilson D."/>
            <person name="Wilson R.K."/>
            <person name="Wing R.A."/>
            <person name="Wolfner M.F."/>
            <person name="Wong A."/>
            <person name="Wong G.K."/>
            <person name="Wu C.I."/>
            <person name="Wu G."/>
            <person name="Yamamoto D."/>
            <person name="Yang H.P."/>
            <person name="Yang S.P."/>
            <person name="Yorke J.A."/>
            <person name="Yoshida K."/>
            <person name="Zdobnov E."/>
            <person name="Zhang P."/>
            <person name="Zhang Y."/>
            <person name="Zimin A.V."/>
            <person name="Baldwin J."/>
            <person name="Abdouelleil A."/>
            <person name="Abdulkadir J."/>
            <person name="Abebe A."/>
            <person name="Abera B."/>
            <person name="Abreu J."/>
            <person name="Acer S.C."/>
            <person name="Aftuck L."/>
            <person name="Alexander A."/>
            <person name="An P."/>
            <person name="Anderson E."/>
            <person name="Anderson S."/>
            <person name="Arachi H."/>
            <person name="Azer M."/>
            <person name="Bachantsang P."/>
            <person name="Barry A."/>
            <person name="Bayul T."/>
            <person name="Berlin A."/>
            <person name="Bessette D."/>
            <person name="Bloom T."/>
            <person name="Blye J."/>
            <person name="Boguslavskiy L."/>
            <person name="Bonnet C."/>
            <person name="Boukhgalter B."/>
            <person name="Bourzgui I."/>
            <person name="Brown A."/>
            <person name="Cahill P."/>
            <person name="Channer S."/>
            <person name="Cheshatsang Y."/>
            <person name="Chuda L."/>
            <person name="Citroen M."/>
            <person name="Collymore A."/>
            <person name="Cooke P."/>
            <person name="Costello M."/>
            <person name="D'Aco K."/>
            <person name="Daza R."/>
            <person name="De Haan G."/>
            <person name="DeGray S."/>
            <person name="DeMaso C."/>
            <person name="Dhargay N."/>
            <person name="Dooley K."/>
            <person name="Dooley E."/>
            <person name="Doricent M."/>
            <person name="Dorje P."/>
            <person name="Dorjee K."/>
            <person name="Dupes A."/>
            <person name="Elong R."/>
            <person name="Falk J."/>
            <person name="Farina A."/>
            <person name="Faro S."/>
            <person name="Ferguson D."/>
            <person name="Fisher S."/>
            <person name="Foley C.D."/>
            <person name="Franke A."/>
            <person name="Friedrich D."/>
            <person name="Gadbois L."/>
            <person name="Gearin G."/>
            <person name="Gearin C.R."/>
            <person name="Giannoukos G."/>
            <person name="Goode T."/>
            <person name="Graham J."/>
            <person name="Grandbois E."/>
            <person name="Grewal S."/>
            <person name="Gyaltsen K."/>
            <person name="Hafez N."/>
            <person name="Hagos B."/>
            <person name="Hall J."/>
            <person name="Henson C."/>
            <person name="Hollinger A."/>
            <person name="Honan T."/>
            <person name="Huard M.D."/>
            <person name="Hughes L."/>
            <person name="Hurhula B."/>
            <person name="Husby M.E."/>
            <person name="Kamat A."/>
            <person name="Kanga B."/>
            <person name="Kashin S."/>
            <person name="Khazanovich D."/>
            <person name="Kisner P."/>
            <person name="Lance K."/>
            <person name="Lara M."/>
            <person name="Lee W."/>
            <person name="Lennon N."/>
            <person name="Letendre F."/>
            <person name="LeVine R."/>
            <person name="Lipovsky A."/>
            <person name="Liu X."/>
            <person name="Liu J."/>
            <person name="Liu S."/>
            <person name="Lokyitsang T."/>
            <person name="Lokyitsang Y."/>
            <person name="Lubonja R."/>
            <person name="Lui A."/>
            <person name="MacDonald P."/>
            <person name="Magnisalis V."/>
            <person name="Maru K."/>
            <person name="Matthews C."/>
            <person name="McCusker W."/>
            <person name="McDonough S."/>
            <person name="Mehta T."/>
            <person name="Meldrim J."/>
            <person name="Meneus L."/>
            <person name="Mihai O."/>
            <person name="Mihalev A."/>
            <person name="Mihova T."/>
            <person name="Mittelman R."/>
            <person name="Mlenga V."/>
            <person name="Montmayeur A."/>
            <person name="Mulrain L."/>
            <person name="Navidi A."/>
            <person name="Naylor J."/>
            <person name="Negash T."/>
            <person name="Nguyen T."/>
            <person name="Nguyen N."/>
            <person name="Nicol R."/>
            <person name="Norbu C."/>
            <person name="Norbu N."/>
            <person name="Novod N."/>
            <person name="O'Neill B."/>
            <person name="Osman S."/>
            <person name="Markiewicz E."/>
            <person name="Oyono O.L."/>
            <person name="Patti C."/>
            <person name="Phunkhang P."/>
            <person name="Pierre F."/>
            <person name="Priest M."/>
            <person name="Raghuraman S."/>
            <person name="Rege F."/>
            <person name="Reyes R."/>
            <person name="Rise C."/>
            <person name="Rogov P."/>
            <person name="Ross K."/>
            <person name="Ryan E."/>
            <person name="Settipalli S."/>
            <person name="Shea T."/>
            <person name="Sherpa N."/>
            <person name="Shi L."/>
            <person name="Shih D."/>
            <person name="Sparrow T."/>
            <person name="Spaulding J."/>
            <person name="Stalker J."/>
            <person name="Stange-Thomann N."/>
            <person name="Stavropoulos S."/>
            <person name="Stone C."/>
            <person name="Strader C."/>
            <person name="Tesfaye S."/>
            <person name="Thomson T."/>
            <person name="Thoulutsang Y."/>
            <person name="Thoulutsang D."/>
            <person name="Topham K."/>
            <person name="Topping I."/>
            <person name="Tsamla T."/>
            <person name="Vassiliev H."/>
            <person name="Vo A."/>
            <person name="Wangchuk T."/>
            <person name="Wangdi T."/>
            <person name="Weiand M."/>
            <person name="Wilkinson J."/>
            <person name="Wilson A."/>
            <person name="Yadav S."/>
            <person name="Young G."/>
            <person name="Yu Q."/>
            <person name="Zembek L."/>
            <person name="Zhong D."/>
            <person name="Zimmer A."/>
            <person name="Zwirko Z."/>
            <person name="Jaffe D.B."/>
            <person name="Alvarez P."/>
            <person name="Brockman W."/>
            <person name="Butler J."/>
            <person name="Chin C."/>
            <person name="Gnerre S."/>
            <person name="Grabherr M."/>
            <person name="Kleber M."/>
            <person name="Mauceli E."/>
            <person name="MacCallum I."/>
        </authorList>
    </citation>
    <scope>NUCLEOTIDE SEQUENCE [LARGE SCALE GENOMIC DNA]</scope>
    <source>
        <strain evidence="4">Tucson 14024-0371.13</strain>
    </source>
</reference>
<evidence type="ECO:0000313" key="3">
    <source>
        <dbReference type="EMBL" id="EDV32985.1"/>
    </source>
</evidence>
<protein>
    <submittedName>
        <fullName evidence="3">Uncharacterized protein</fullName>
    </submittedName>
</protein>
<dbReference type="InParanoid" id="B3MUS0"/>
<keyword evidence="2" id="KW-0812">Transmembrane</keyword>
<feature type="transmembrane region" description="Helical" evidence="2">
    <location>
        <begin position="7"/>
        <end position="23"/>
    </location>
</feature>
<sequence>MVSQATIAITGVLQVMGISFFVNQPNNQCSPAPSLGAYLFLLAILFLLWDGDVIPKRYKKSSPRLFAFVEILATVFITELIMLIGWCGYERMAFKTASMICRQSEWCEYGLLIIITILGALITMCIVAEVVCPVKMKDTMGGILEGMPIPLCAGPVIDHIQDIRSYVMGAVFFSQLTRVQRFQAIRAFQMQLRRPRVPNQESQKPMWQEDPDEQTIGLQQGMELEEQQEAELEA</sequence>
<gene>
    <name evidence="3" type="primary">Dana\GF22703</name>
    <name evidence="3" type="synonym">dana_GLEANR_675</name>
    <name evidence="3" type="ORF">GF22703</name>
</gene>
<dbReference type="eggNOG" id="ENOG502T95P">
    <property type="taxonomic scope" value="Eukaryota"/>
</dbReference>
<evidence type="ECO:0000256" key="2">
    <source>
        <dbReference type="SAM" id="Phobius"/>
    </source>
</evidence>
<accession>B3MUS0</accession>
<organism evidence="3 4">
    <name type="scientific">Drosophila ananassae</name>
    <name type="common">Fruit fly</name>
    <dbReference type="NCBI Taxonomy" id="7217"/>
    <lineage>
        <taxon>Eukaryota</taxon>
        <taxon>Metazoa</taxon>
        <taxon>Ecdysozoa</taxon>
        <taxon>Arthropoda</taxon>
        <taxon>Hexapoda</taxon>
        <taxon>Insecta</taxon>
        <taxon>Pterygota</taxon>
        <taxon>Neoptera</taxon>
        <taxon>Endopterygota</taxon>
        <taxon>Diptera</taxon>
        <taxon>Brachycera</taxon>
        <taxon>Muscomorpha</taxon>
        <taxon>Ephydroidea</taxon>
        <taxon>Drosophilidae</taxon>
        <taxon>Drosophila</taxon>
        <taxon>Sophophora</taxon>
    </lineage>
</organism>
<dbReference type="FunCoup" id="B3MUS0">
    <property type="interactions" value="1"/>
</dbReference>
<keyword evidence="2" id="KW-0472">Membrane</keyword>
<dbReference type="GeneID" id="6505357"/>
<feature type="region of interest" description="Disordered" evidence="1">
    <location>
        <begin position="196"/>
        <end position="234"/>
    </location>
</feature>
<evidence type="ECO:0000256" key="1">
    <source>
        <dbReference type="SAM" id="MobiDB-lite"/>
    </source>
</evidence>
<dbReference type="HOGENOM" id="CLU_087404_0_0_1"/>
<proteinExistence type="predicted"/>